<dbReference type="InterPro" id="IPR012337">
    <property type="entry name" value="RNaseH-like_sf"/>
</dbReference>
<keyword evidence="3" id="KW-0695">RNA-directed DNA polymerase</keyword>
<gene>
    <name evidence="3" type="ORF">G2W53_035158</name>
</gene>
<feature type="compositionally biased region" description="Polar residues" evidence="1">
    <location>
        <begin position="11"/>
        <end position="29"/>
    </location>
</feature>
<comment type="caution">
    <text evidence="3">The sequence shown here is derived from an EMBL/GenBank/DDBJ whole genome shotgun (WGS) entry which is preliminary data.</text>
</comment>
<dbReference type="InterPro" id="IPR002156">
    <property type="entry name" value="RNaseH_domain"/>
</dbReference>
<evidence type="ECO:0000259" key="2">
    <source>
        <dbReference type="Pfam" id="PF13456"/>
    </source>
</evidence>
<dbReference type="PANTHER" id="PTHR47723">
    <property type="entry name" value="OS05G0353850 PROTEIN"/>
    <property type="match status" value="1"/>
</dbReference>
<evidence type="ECO:0000313" key="3">
    <source>
        <dbReference type="EMBL" id="KAF7808415.1"/>
    </source>
</evidence>
<dbReference type="Gene3D" id="3.30.420.10">
    <property type="entry name" value="Ribonuclease H-like superfamily/Ribonuclease H"/>
    <property type="match status" value="1"/>
</dbReference>
<dbReference type="SUPFAM" id="SSF53098">
    <property type="entry name" value="Ribonuclease H-like"/>
    <property type="match status" value="1"/>
</dbReference>
<keyword evidence="3" id="KW-0548">Nucleotidyltransferase</keyword>
<dbReference type="Pfam" id="PF13456">
    <property type="entry name" value="RVT_3"/>
    <property type="match status" value="1"/>
</dbReference>
<feature type="compositionally biased region" description="Basic and acidic residues" evidence="1">
    <location>
        <begin position="55"/>
        <end position="69"/>
    </location>
</feature>
<dbReference type="GO" id="GO:0004523">
    <property type="term" value="F:RNA-DNA hybrid ribonuclease activity"/>
    <property type="evidence" value="ECO:0007669"/>
    <property type="project" value="InterPro"/>
</dbReference>
<dbReference type="OrthoDB" id="1002677at2759"/>
<dbReference type="GO" id="GO:0003676">
    <property type="term" value="F:nucleic acid binding"/>
    <property type="evidence" value="ECO:0007669"/>
    <property type="project" value="InterPro"/>
</dbReference>
<feature type="region of interest" description="Disordered" evidence="1">
    <location>
        <begin position="1"/>
        <end position="69"/>
    </location>
</feature>
<dbReference type="SUPFAM" id="SSF56219">
    <property type="entry name" value="DNase I-like"/>
    <property type="match status" value="1"/>
</dbReference>
<keyword evidence="4" id="KW-1185">Reference proteome</keyword>
<dbReference type="InterPro" id="IPR044730">
    <property type="entry name" value="RNase_H-like_dom_plant"/>
</dbReference>
<protein>
    <submittedName>
        <fullName evidence="3">Reverse transcriptase</fullName>
    </submittedName>
</protein>
<evidence type="ECO:0000256" key="1">
    <source>
        <dbReference type="SAM" id="MobiDB-lite"/>
    </source>
</evidence>
<dbReference type="AlphaFoldDB" id="A0A834W3U8"/>
<name>A0A834W3U8_9FABA</name>
<dbReference type="PANTHER" id="PTHR47723:SF19">
    <property type="entry name" value="POLYNUCLEOTIDYL TRANSFERASE, RIBONUCLEASE H-LIKE SUPERFAMILY PROTEIN"/>
    <property type="match status" value="1"/>
</dbReference>
<organism evidence="3 4">
    <name type="scientific">Senna tora</name>
    <dbReference type="NCBI Taxonomy" id="362788"/>
    <lineage>
        <taxon>Eukaryota</taxon>
        <taxon>Viridiplantae</taxon>
        <taxon>Streptophyta</taxon>
        <taxon>Embryophyta</taxon>
        <taxon>Tracheophyta</taxon>
        <taxon>Spermatophyta</taxon>
        <taxon>Magnoliopsida</taxon>
        <taxon>eudicotyledons</taxon>
        <taxon>Gunneridae</taxon>
        <taxon>Pentapetalae</taxon>
        <taxon>rosids</taxon>
        <taxon>fabids</taxon>
        <taxon>Fabales</taxon>
        <taxon>Fabaceae</taxon>
        <taxon>Caesalpinioideae</taxon>
        <taxon>Cassia clade</taxon>
        <taxon>Senna</taxon>
    </lineage>
</organism>
<dbReference type="InterPro" id="IPR036397">
    <property type="entry name" value="RNaseH_sf"/>
</dbReference>
<proteinExistence type="predicted"/>
<dbReference type="GO" id="GO:0003964">
    <property type="term" value="F:RNA-directed DNA polymerase activity"/>
    <property type="evidence" value="ECO:0007669"/>
    <property type="project" value="UniProtKB-KW"/>
</dbReference>
<feature type="domain" description="RNase H type-1" evidence="2">
    <location>
        <begin position="636"/>
        <end position="757"/>
    </location>
</feature>
<dbReference type="Proteomes" id="UP000634136">
    <property type="component" value="Unassembled WGS sequence"/>
</dbReference>
<dbReference type="InterPro" id="IPR053151">
    <property type="entry name" value="RNase_H-like"/>
</dbReference>
<dbReference type="CDD" id="cd06222">
    <property type="entry name" value="RNase_H_like"/>
    <property type="match status" value="1"/>
</dbReference>
<keyword evidence="3" id="KW-0808">Transferase</keyword>
<evidence type="ECO:0000313" key="4">
    <source>
        <dbReference type="Proteomes" id="UP000634136"/>
    </source>
</evidence>
<dbReference type="InterPro" id="IPR036691">
    <property type="entry name" value="Endo/exonu/phosph_ase_sf"/>
</dbReference>
<dbReference type="EMBL" id="JAAIUW010000011">
    <property type="protein sequence ID" value="KAF7808415.1"/>
    <property type="molecule type" value="Genomic_DNA"/>
</dbReference>
<reference evidence="3" key="1">
    <citation type="submission" date="2020-09" db="EMBL/GenBank/DDBJ databases">
        <title>Genome-Enabled Discovery of Anthraquinone Biosynthesis in Senna tora.</title>
        <authorList>
            <person name="Kang S.-H."/>
            <person name="Pandey R.P."/>
            <person name="Lee C.-M."/>
            <person name="Sim J.-S."/>
            <person name="Jeong J.-T."/>
            <person name="Choi B.-S."/>
            <person name="Jung M."/>
            <person name="Ginzburg D."/>
            <person name="Zhao K."/>
            <person name="Won S.Y."/>
            <person name="Oh T.-J."/>
            <person name="Yu Y."/>
            <person name="Kim N.-H."/>
            <person name="Lee O.R."/>
            <person name="Lee T.-H."/>
            <person name="Bashyal P."/>
            <person name="Kim T.-S."/>
            <person name="Lee W.-H."/>
            <person name="Kawkins C."/>
            <person name="Kim C.-K."/>
            <person name="Kim J.S."/>
            <person name="Ahn B.O."/>
            <person name="Rhee S.Y."/>
            <person name="Sohng J.K."/>
        </authorList>
    </citation>
    <scope>NUCLEOTIDE SEQUENCE</scope>
    <source>
        <tissue evidence="3">Leaf</tissue>
    </source>
</reference>
<accession>A0A834W3U8</accession>
<sequence length="800" mass="89744">MDPNGLGSEVVTLNTDPLKSLSSTHSSILPKQLSGPELSQLHHAFAHSSIFGKQSSKDQEGEGQAQERDNPQRMVHNLFENPNGDPCFQLLQGYSAPAKSLPEPPMVPFSVPVYPVQQPSRKNDLPFQGVGDPDEGYENAGTVDAVLGEASLGFSVQSPPELGTENLHGRIGFERSHSSSASEYLAGLEYTSGDKRDSLDNERNITERSVHINVDIRHVLHEAHNRNPRLHGQGDSSTAMGVGDTIFTSAEFKRIYKDLIRQHQPNVVVLTETRVSGQKAHQIVSNLGFPKFHTFEPMGYLGGGDFNEILSPDEKWGVRDASLSRIKDFQDCLDACGLTDMGFSGPKYTWYNKRPNGQIVFERSDHNPMLLRSRPSQGNRNAQPFRCERIWINHLDFLNVLQEAWGTIGNLSSKLGVLKNKAIEWNKVSLGNIFQKKKTLIRRLNSTGTAINSRPSPQLALLEQELSNQYREVLLTEEELWASKARIDWLQLGDGNSKFFLTSVISRRRQNRILGLKNNVGEWIHDPVEIKSLIVSYFVDCFSPSQVFYIPSHICHPNAHLALSGIDCNIPNLEEVKSALWDLKPFKSARVDGFQPGFFQKYWDIVDTSISNKIQEVKEPVIVNWQTPPKGWWKINIDGSCFTPSDDIVAGGVIRDHCGNWILGFSKYIGVGSILCAELWSVLFGLELARRAEGVNIIVESDSLVAINLINDLNMPSSHHYFPLISRYRSFLALFNEVRFTHKFREVNQVADTLAKYGVQSKCDLTCFRMAPPFLAHVFWRDYFGHSFIRGSSSVVIDAG</sequence>